<protein>
    <submittedName>
        <fullName evidence="1">Uncharacterized protein</fullName>
    </submittedName>
</protein>
<proteinExistence type="predicted"/>
<evidence type="ECO:0000313" key="2">
    <source>
        <dbReference type="Proteomes" id="UP000078200"/>
    </source>
</evidence>
<dbReference type="EnsemblMetazoa" id="GAUT034620-RA">
    <property type="protein sequence ID" value="GAUT034620-PA"/>
    <property type="gene ID" value="GAUT034620"/>
</dbReference>
<accession>A0A1A9VED3</accession>
<evidence type="ECO:0000313" key="1">
    <source>
        <dbReference type="EnsemblMetazoa" id="GAUT034620-PA"/>
    </source>
</evidence>
<dbReference type="Proteomes" id="UP000078200">
    <property type="component" value="Unassembled WGS sequence"/>
</dbReference>
<reference evidence="1" key="1">
    <citation type="submission" date="2020-05" db="UniProtKB">
        <authorList>
            <consortium name="EnsemblMetazoa"/>
        </authorList>
    </citation>
    <scope>IDENTIFICATION</scope>
    <source>
        <strain evidence="1">TTRI</strain>
    </source>
</reference>
<name>A0A1A9VED3_GLOAU</name>
<dbReference type="VEuPathDB" id="VectorBase:GAUT034620"/>
<dbReference type="AlphaFoldDB" id="A0A1A9VED3"/>
<keyword evidence="2" id="KW-1185">Reference proteome</keyword>
<organism evidence="1 2">
    <name type="scientific">Glossina austeni</name>
    <name type="common">Savannah tsetse fly</name>
    <dbReference type="NCBI Taxonomy" id="7395"/>
    <lineage>
        <taxon>Eukaryota</taxon>
        <taxon>Metazoa</taxon>
        <taxon>Ecdysozoa</taxon>
        <taxon>Arthropoda</taxon>
        <taxon>Hexapoda</taxon>
        <taxon>Insecta</taxon>
        <taxon>Pterygota</taxon>
        <taxon>Neoptera</taxon>
        <taxon>Endopterygota</taxon>
        <taxon>Diptera</taxon>
        <taxon>Brachycera</taxon>
        <taxon>Muscomorpha</taxon>
        <taxon>Hippoboscoidea</taxon>
        <taxon>Glossinidae</taxon>
        <taxon>Glossina</taxon>
    </lineage>
</organism>
<sequence>MEPSRIPTVGAPTAASVGSIPPMPTNASFKPLSICVMRRCESFVCNSHYLPISYIHLTCKRPYRRGFYRNNHTRCLRASQKCLTIMHQTKMFVISETNYADKSLTSQCIGSRRSVRTYASNTSSVASIVRNNENEGTLRSLEALGILKKNH</sequence>